<evidence type="ECO:0000256" key="17">
    <source>
        <dbReference type="ARBA" id="ARBA00044903"/>
    </source>
</evidence>
<evidence type="ECO:0000256" key="25">
    <source>
        <dbReference type="SAM" id="Phobius"/>
    </source>
</evidence>
<evidence type="ECO:0000256" key="3">
    <source>
        <dbReference type="ARBA" id="ARBA00022448"/>
    </source>
</evidence>
<feature type="domain" description="Major facilitator superfamily (MFS) profile" evidence="26">
    <location>
        <begin position="1"/>
        <end position="141"/>
    </location>
</feature>
<keyword evidence="4 25" id="KW-0812">Transmembrane</keyword>
<dbReference type="SUPFAM" id="SSF103473">
    <property type="entry name" value="MFS general substrate transporter"/>
    <property type="match status" value="1"/>
</dbReference>
<dbReference type="PANTHER" id="PTHR23512">
    <property type="entry name" value="MAJOR FACILITATOR SUPERFAMILY DOMAIN-CONTAINING PROTEIN 1"/>
    <property type="match status" value="1"/>
</dbReference>
<evidence type="ECO:0000313" key="27">
    <source>
        <dbReference type="EMBL" id="OAF67794.1"/>
    </source>
</evidence>
<comment type="catalytic activity">
    <reaction evidence="9">
        <text>L-histidyl-glycine(out) = L-histidyl-glycine(in)</text>
        <dbReference type="Rhea" id="RHEA:79395"/>
        <dbReference type="ChEBI" id="CHEBI:229957"/>
    </reaction>
</comment>
<keyword evidence="5 25" id="KW-1133">Transmembrane helix</keyword>
<gene>
    <name evidence="27" type="ORF">A3Q56_04488</name>
</gene>
<dbReference type="PROSITE" id="PS50850">
    <property type="entry name" value="MFS"/>
    <property type="match status" value="1"/>
</dbReference>
<feature type="transmembrane region" description="Helical" evidence="25">
    <location>
        <begin position="6"/>
        <end position="27"/>
    </location>
</feature>
<evidence type="ECO:0000256" key="12">
    <source>
        <dbReference type="ARBA" id="ARBA00044891"/>
    </source>
</evidence>
<keyword evidence="7" id="KW-0458">Lysosome</keyword>
<comment type="catalytic activity">
    <reaction evidence="16">
        <text>L-lysyl-L-lysine(out) = L-lysyl-L-lysine(in)</text>
        <dbReference type="Rhea" id="RHEA:79403"/>
        <dbReference type="ChEBI" id="CHEBI:229956"/>
    </reaction>
</comment>
<accession>A0A177B303</accession>
<evidence type="ECO:0000256" key="4">
    <source>
        <dbReference type="ARBA" id="ARBA00022692"/>
    </source>
</evidence>
<feature type="non-terminal residue" evidence="27">
    <location>
        <position position="1"/>
    </location>
</feature>
<feature type="transmembrane region" description="Helical" evidence="25">
    <location>
        <begin position="34"/>
        <end position="51"/>
    </location>
</feature>
<evidence type="ECO:0000256" key="13">
    <source>
        <dbReference type="ARBA" id="ARBA00044893"/>
    </source>
</evidence>
<dbReference type="Pfam" id="PF07690">
    <property type="entry name" value="MFS_1"/>
    <property type="match status" value="1"/>
</dbReference>
<evidence type="ECO:0000256" key="20">
    <source>
        <dbReference type="ARBA" id="ARBA00044924"/>
    </source>
</evidence>
<comment type="similarity">
    <text evidence="2">Belongs to the major facilitator superfamily.</text>
</comment>
<evidence type="ECO:0000256" key="11">
    <source>
        <dbReference type="ARBA" id="ARBA00044884"/>
    </source>
</evidence>
<evidence type="ECO:0000256" key="2">
    <source>
        <dbReference type="ARBA" id="ARBA00008335"/>
    </source>
</evidence>
<evidence type="ECO:0000256" key="9">
    <source>
        <dbReference type="ARBA" id="ARBA00044878"/>
    </source>
</evidence>
<comment type="subcellular location">
    <subcellularLocation>
        <location evidence="1">Lysosome membrane</location>
        <topology evidence="1">Multi-pass membrane protein</topology>
    </subcellularLocation>
</comment>
<evidence type="ECO:0000256" key="7">
    <source>
        <dbReference type="ARBA" id="ARBA00023228"/>
    </source>
</evidence>
<dbReference type="GO" id="GO:0022857">
    <property type="term" value="F:transmembrane transporter activity"/>
    <property type="evidence" value="ECO:0007669"/>
    <property type="project" value="InterPro"/>
</dbReference>
<comment type="caution">
    <text evidence="27">The sequence shown here is derived from an EMBL/GenBank/DDBJ whole genome shotgun (WGS) entry which is preliminary data.</text>
</comment>
<evidence type="ECO:0000256" key="24">
    <source>
        <dbReference type="ARBA" id="ARBA00046376"/>
    </source>
</evidence>
<keyword evidence="6 25" id="KW-0472">Membrane</keyword>
<name>A0A177B303_9BILA</name>
<evidence type="ECO:0000256" key="14">
    <source>
        <dbReference type="ARBA" id="ARBA00044898"/>
    </source>
</evidence>
<comment type="catalytic activity">
    <reaction evidence="20">
        <text>L-lysyl-glycine(out) = L-lysyl-glycine(in)</text>
        <dbReference type="Rhea" id="RHEA:79407"/>
        <dbReference type="ChEBI" id="CHEBI:191202"/>
    </reaction>
</comment>
<feature type="transmembrane region" description="Helical" evidence="25">
    <location>
        <begin position="57"/>
        <end position="75"/>
    </location>
</feature>
<comment type="catalytic activity">
    <reaction evidence="8">
        <text>L-lysyl-L-alanine(out) = L-lysyl-L-alanine(in)</text>
        <dbReference type="Rhea" id="RHEA:79399"/>
        <dbReference type="ChEBI" id="CHEBI:229954"/>
    </reaction>
</comment>
<evidence type="ECO:0000313" key="28">
    <source>
        <dbReference type="Proteomes" id="UP000078046"/>
    </source>
</evidence>
<comment type="catalytic activity">
    <reaction evidence="14">
        <text>L-aspartyl-L-lysine(out) = L-aspartyl-L-lysine(in)</text>
        <dbReference type="Rhea" id="RHEA:79411"/>
        <dbReference type="ChEBI" id="CHEBI:229953"/>
    </reaction>
</comment>
<keyword evidence="28" id="KW-1185">Reference proteome</keyword>
<dbReference type="InterPro" id="IPR020846">
    <property type="entry name" value="MFS_dom"/>
</dbReference>
<comment type="catalytic activity">
    <reaction evidence="13">
        <text>L-alpha-aminoacyl-L-lysine(out) = L-alpha-aminoacyl-L-lysine(in)</text>
        <dbReference type="Rhea" id="RHEA:79383"/>
        <dbReference type="ChEBI" id="CHEBI:229966"/>
    </reaction>
</comment>
<feature type="transmembrane region" description="Helical" evidence="25">
    <location>
        <begin position="87"/>
        <end position="108"/>
    </location>
</feature>
<evidence type="ECO:0000256" key="16">
    <source>
        <dbReference type="ARBA" id="ARBA00044900"/>
    </source>
</evidence>
<dbReference type="Gene3D" id="1.20.1250.20">
    <property type="entry name" value="MFS general substrate transporter like domains"/>
    <property type="match status" value="1"/>
</dbReference>
<protein>
    <recommendedName>
        <fullName evidence="21">Lysosomal dipeptide transporter MFSD1</fullName>
    </recommendedName>
    <alternativeName>
        <fullName evidence="22">Major facilitator superfamily domain-containing protein 1</fullName>
    </alternativeName>
</protein>
<sequence length="161" mass="17795">GVVTGTVFIIASVASPIIGFLVDFFGCSIYWMQSGLAMILIAHILFCFTFIPPMFQSVLIAFSLCFVGCTLWPMVALTVNREHLGTALGLTQSIQNLGLSTISILVGYISKTYGYTMSEYFFIIIATLALLISYLLHLSDMKNGLLNKSKKRFTKLCNKLK</sequence>
<dbReference type="InterPro" id="IPR011701">
    <property type="entry name" value="MFS"/>
</dbReference>
<dbReference type="AlphaFoldDB" id="A0A177B303"/>
<evidence type="ECO:0000256" key="15">
    <source>
        <dbReference type="ARBA" id="ARBA00044899"/>
    </source>
</evidence>
<comment type="catalytic activity">
    <reaction evidence="19">
        <text>L-alanyl-L-lysine(out) = L-alanyl-L-lysine(in)</text>
        <dbReference type="Rhea" id="RHEA:79415"/>
        <dbReference type="ChEBI" id="CHEBI:192470"/>
    </reaction>
</comment>
<keyword evidence="3" id="KW-0813">Transport</keyword>
<evidence type="ECO:0000256" key="22">
    <source>
        <dbReference type="ARBA" id="ARBA00045018"/>
    </source>
</evidence>
<evidence type="ECO:0000259" key="26">
    <source>
        <dbReference type="PROSITE" id="PS50850"/>
    </source>
</evidence>
<evidence type="ECO:0000256" key="19">
    <source>
        <dbReference type="ARBA" id="ARBA00044919"/>
    </source>
</evidence>
<dbReference type="InterPro" id="IPR052187">
    <property type="entry name" value="MFSD1"/>
</dbReference>
<reference evidence="27 28" key="1">
    <citation type="submission" date="2016-04" db="EMBL/GenBank/DDBJ databases">
        <title>The genome of Intoshia linei affirms orthonectids as highly simplified spiralians.</title>
        <authorList>
            <person name="Mikhailov K.V."/>
            <person name="Slusarev G.S."/>
            <person name="Nikitin M.A."/>
            <person name="Logacheva M.D."/>
            <person name="Penin A."/>
            <person name="Aleoshin V."/>
            <person name="Panchin Y.V."/>
        </authorList>
    </citation>
    <scope>NUCLEOTIDE SEQUENCE [LARGE SCALE GENOMIC DNA]</scope>
    <source>
        <strain evidence="27">Intl2013</strain>
        <tissue evidence="27">Whole animal</tissue>
    </source>
</reference>
<evidence type="ECO:0000256" key="6">
    <source>
        <dbReference type="ARBA" id="ARBA00023136"/>
    </source>
</evidence>
<organism evidence="27 28">
    <name type="scientific">Intoshia linei</name>
    <dbReference type="NCBI Taxonomy" id="1819745"/>
    <lineage>
        <taxon>Eukaryota</taxon>
        <taxon>Metazoa</taxon>
        <taxon>Spiralia</taxon>
        <taxon>Lophotrochozoa</taxon>
        <taxon>Mesozoa</taxon>
        <taxon>Orthonectida</taxon>
        <taxon>Rhopaluridae</taxon>
        <taxon>Intoshia</taxon>
    </lineage>
</organism>
<comment type="catalytic activity">
    <reaction evidence="11">
        <text>L-alpha-aminoacyl-L-histidine(out) = L-alpha-aminoacyl-L-histidine(in)</text>
        <dbReference type="Rhea" id="RHEA:79375"/>
        <dbReference type="ChEBI" id="CHEBI:229967"/>
    </reaction>
</comment>
<comment type="function">
    <text evidence="23">Lysosomal dipeptide uniporter that selectively exports lysine, arginine or histidine-containing dipeptides with a net positive charge from the lysosome lumen into the cytosol. Could play a role in a specific type of protein O-glycosylation indirectly regulating macrophages migration and tissue invasion. Also essential for liver homeostasis.</text>
</comment>
<comment type="catalytic activity">
    <reaction evidence="15">
        <text>L-arginyl-L-alpha-amino acid(out) = L-arginyl-L-alpha-amino acid(in)</text>
        <dbReference type="Rhea" id="RHEA:79371"/>
        <dbReference type="ChEBI" id="CHEBI:84315"/>
    </reaction>
</comment>
<feature type="transmembrane region" description="Helical" evidence="25">
    <location>
        <begin position="120"/>
        <end position="138"/>
    </location>
</feature>
<comment type="catalytic activity">
    <reaction evidence="12">
        <text>L-lysyl-L-alpha-amino acid(out) = L-lysyl-L-alpha-amino acid(in)</text>
        <dbReference type="Rhea" id="RHEA:79387"/>
        <dbReference type="ChEBI" id="CHEBI:229965"/>
    </reaction>
</comment>
<comment type="catalytic activity">
    <reaction evidence="17">
        <text>L-arginyl-glycine(out) = L-arginyl-glycine(in)</text>
        <dbReference type="Rhea" id="RHEA:79391"/>
        <dbReference type="ChEBI" id="CHEBI:229955"/>
    </reaction>
</comment>
<dbReference type="InterPro" id="IPR036259">
    <property type="entry name" value="MFS_trans_sf"/>
</dbReference>
<dbReference type="OrthoDB" id="424834at2759"/>
<evidence type="ECO:0000256" key="10">
    <source>
        <dbReference type="ARBA" id="ARBA00044881"/>
    </source>
</evidence>
<proteinExistence type="inferred from homology"/>
<dbReference type="EMBL" id="LWCA01000575">
    <property type="protein sequence ID" value="OAF67794.1"/>
    <property type="molecule type" value="Genomic_DNA"/>
</dbReference>
<dbReference type="GO" id="GO:0005765">
    <property type="term" value="C:lysosomal membrane"/>
    <property type="evidence" value="ECO:0007669"/>
    <property type="project" value="UniProtKB-SubCell"/>
</dbReference>
<dbReference type="PANTHER" id="PTHR23512:SF3">
    <property type="entry name" value="MAJOR FACILITATOR SUPERFAMILY DOMAIN-CONTAINING PROTEIN 1"/>
    <property type="match status" value="1"/>
</dbReference>
<evidence type="ECO:0000256" key="21">
    <source>
        <dbReference type="ARBA" id="ARBA00044985"/>
    </source>
</evidence>
<evidence type="ECO:0000256" key="8">
    <source>
        <dbReference type="ARBA" id="ARBA00044876"/>
    </source>
</evidence>
<evidence type="ECO:0000256" key="1">
    <source>
        <dbReference type="ARBA" id="ARBA00004155"/>
    </source>
</evidence>
<evidence type="ECO:0000256" key="18">
    <source>
        <dbReference type="ARBA" id="ARBA00044912"/>
    </source>
</evidence>
<comment type="subunit">
    <text evidence="24">Homodimer. Interacts with lysosomal protein GLMP (via lumenal domain); the interaction starts while both proteins are still in the endoplasmic reticulum and is required for stabilization of MFSD1 in lysosomes but has no direct effect on its targeting to lysosomes or transporter activity.</text>
</comment>
<dbReference type="Proteomes" id="UP000078046">
    <property type="component" value="Unassembled WGS sequence"/>
</dbReference>
<comment type="catalytic activity">
    <reaction evidence="10">
        <text>L-alpha-aminoacyl-L-arginine(out) = L-alpha-aminoacyl-L-arginine(in)</text>
        <dbReference type="Rhea" id="RHEA:79367"/>
        <dbReference type="ChEBI" id="CHEBI:229968"/>
    </reaction>
</comment>
<comment type="catalytic activity">
    <reaction evidence="18">
        <text>L-histidyl-L-alpha-amino acid(out) = L-histidyl-L-alpha-amino acid(in)</text>
        <dbReference type="Rhea" id="RHEA:79379"/>
        <dbReference type="ChEBI" id="CHEBI:229964"/>
    </reaction>
</comment>
<evidence type="ECO:0000256" key="23">
    <source>
        <dbReference type="ARBA" id="ARBA00045709"/>
    </source>
</evidence>
<evidence type="ECO:0000256" key="5">
    <source>
        <dbReference type="ARBA" id="ARBA00022989"/>
    </source>
</evidence>